<dbReference type="Pfam" id="PF07762">
    <property type="entry name" value="DUF1618"/>
    <property type="match status" value="1"/>
</dbReference>
<sequence length="560" mass="63001">MPDPAVSSPPPAYPRAVLVDRCVLFIDELQDIVQGAGGLPPIEVEEILRERKASRPSAVRKEPVTFRCVDAAYYREVLDGIDLRLPDQLVAAPGVNSLTIGVSWLPGRSFPQAAYIASCHNDLLVLHMGTGLPRPWFYLVFNTWANSVAVVPPPPTRCITTTSHCDIGAGVAVQCHRYGYILAELYLRRDSQTHLASNRATLFVWSSPGFSPLHGWWVQQEVVLPLPADEEDHRMPPTYSFHADIVFAASATSLCWVDLRTGILVCDGIGKLVGGGSTGVDFRFRFIPLPEECAHIPGSLSPISHWSQVEEYRSMSCTNRDTIAFACIDGYNHSPPTIEATLTTWTLKLHLMDDSRWEKRTAICIRDLLSDLPFMKDGWKLLQLMPSCSIIPGVTYLSIAASQSKPEHEQLEAVGFYQLRLDTLLRRVLSVYEFPYGSRIVPYSKTWMWDHSQQCREIMELRMEKQETKELRFEVEESKGRLSKMGWRQHCWQQRFQERKLSMQKGLTDVGEPKSSPSKMAECDSDVLSPTLESLKLRPTKTVGVSPCSSKKPVGLQWVL</sequence>
<dbReference type="Proteomes" id="UP001497457">
    <property type="component" value="Chromosome 28b"/>
</dbReference>
<accession>A0ABC9C566</accession>
<dbReference type="AlphaFoldDB" id="A0ABC9C566"/>
<feature type="domain" description="DUF1618" evidence="1">
    <location>
        <begin position="256"/>
        <end position="392"/>
    </location>
</feature>
<dbReference type="PANTHER" id="PTHR33086">
    <property type="entry name" value="OS05G0468200 PROTEIN-RELATED"/>
    <property type="match status" value="1"/>
</dbReference>
<evidence type="ECO:0000259" key="1">
    <source>
        <dbReference type="Pfam" id="PF07762"/>
    </source>
</evidence>
<evidence type="ECO:0000313" key="2">
    <source>
        <dbReference type="EMBL" id="CAL5013889.1"/>
    </source>
</evidence>
<gene>
    <name evidence="2" type="ORF">URODEC1_LOCUS71634</name>
</gene>
<keyword evidence="3" id="KW-1185">Reference proteome</keyword>
<proteinExistence type="predicted"/>
<dbReference type="PANTHER" id="PTHR33086:SF52">
    <property type="entry name" value="OS09G0128900 PROTEIN"/>
    <property type="match status" value="1"/>
</dbReference>
<protein>
    <recommendedName>
        <fullName evidence="1">DUF1618 domain-containing protein</fullName>
    </recommendedName>
</protein>
<organism evidence="2 3">
    <name type="scientific">Urochloa decumbens</name>
    <dbReference type="NCBI Taxonomy" id="240449"/>
    <lineage>
        <taxon>Eukaryota</taxon>
        <taxon>Viridiplantae</taxon>
        <taxon>Streptophyta</taxon>
        <taxon>Embryophyta</taxon>
        <taxon>Tracheophyta</taxon>
        <taxon>Spermatophyta</taxon>
        <taxon>Magnoliopsida</taxon>
        <taxon>Liliopsida</taxon>
        <taxon>Poales</taxon>
        <taxon>Poaceae</taxon>
        <taxon>PACMAD clade</taxon>
        <taxon>Panicoideae</taxon>
        <taxon>Panicodae</taxon>
        <taxon>Paniceae</taxon>
        <taxon>Melinidinae</taxon>
        <taxon>Urochloa</taxon>
    </lineage>
</organism>
<dbReference type="EMBL" id="OZ075138">
    <property type="protein sequence ID" value="CAL5013889.1"/>
    <property type="molecule type" value="Genomic_DNA"/>
</dbReference>
<name>A0ABC9C566_9POAL</name>
<reference evidence="2" key="1">
    <citation type="submission" date="2024-10" db="EMBL/GenBank/DDBJ databases">
        <authorList>
            <person name="Ryan C."/>
        </authorList>
    </citation>
    <scope>NUCLEOTIDE SEQUENCE [LARGE SCALE GENOMIC DNA]</scope>
</reference>
<dbReference type="InterPro" id="IPR011676">
    <property type="entry name" value="DUF1618"/>
</dbReference>
<evidence type="ECO:0000313" key="3">
    <source>
        <dbReference type="Proteomes" id="UP001497457"/>
    </source>
</evidence>